<keyword evidence="3" id="KW-1185">Reference proteome</keyword>
<dbReference type="Proteomes" id="UP000692954">
    <property type="component" value="Unassembled WGS sequence"/>
</dbReference>
<sequence length="50" mass="6355">MPMITQFRFSSRKQQQQIRNHRIKRENIKRRRISNNDRCIKYNMRNNYSV</sequence>
<proteinExistence type="predicted"/>
<evidence type="ECO:0000313" key="2">
    <source>
        <dbReference type="EMBL" id="CAD8077433.1"/>
    </source>
</evidence>
<protein>
    <submittedName>
        <fullName evidence="2">Uncharacterized protein</fullName>
    </submittedName>
</protein>
<evidence type="ECO:0000256" key="1">
    <source>
        <dbReference type="SAM" id="MobiDB-lite"/>
    </source>
</evidence>
<name>A0A8S1MIK2_9CILI</name>
<organism evidence="2 3">
    <name type="scientific">Paramecium sonneborni</name>
    <dbReference type="NCBI Taxonomy" id="65129"/>
    <lineage>
        <taxon>Eukaryota</taxon>
        <taxon>Sar</taxon>
        <taxon>Alveolata</taxon>
        <taxon>Ciliophora</taxon>
        <taxon>Intramacronucleata</taxon>
        <taxon>Oligohymenophorea</taxon>
        <taxon>Peniculida</taxon>
        <taxon>Parameciidae</taxon>
        <taxon>Paramecium</taxon>
    </lineage>
</organism>
<gene>
    <name evidence="2" type="ORF">PSON_ATCC_30995.1.T0360127</name>
</gene>
<accession>A0A8S1MIK2</accession>
<evidence type="ECO:0000313" key="3">
    <source>
        <dbReference type="Proteomes" id="UP000692954"/>
    </source>
</evidence>
<reference evidence="2" key="1">
    <citation type="submission" date="2021-01" db="EMBL/GenBank/DDBJ databases">
        <authorList>
            <consortium name="Genoscope - CEA"/>
            <person name="William W."/>
        </authorList>
    </citation>
    <scope>NUCLEOTIDE SEQUENCE</scope>
</reference>
<dbReference type="AlphaFoldDB" id="A0A8S1MIK2"/>
<feature type="region of interest" description="Disordered" evidence="1">
    <location>
        <begin position="1"/>
        <end position="20"/>
    </location>
</feature>
<dbReference type="EMBL" id="CAJJDN010000036">
    <property type="protein sequence ID" value="CAD8077433.1"/>
    <property type="molecule type" value="Genomic_DNA"/>
</dbReference>
<comment type="caution">
    <text evidence="2">The sequence shown here is derived from an EMBL/GenBank/DDBJ whole genome shotgun (WGS) entry which is preliminary data.</text>
</comment>
<feature type="compositionally biased region" description="Low complexity" evidence="1">
    <location>
        <begin position="1"/>
        <end position="18"/>
    </location>
</feature>